<dbReference type="GO" id="GO:0035591">
    <property type="term" value="F:signaling adaptor activity"/>
    <property type="evidence" value="ECO:0007669"/>
    <property type="project" value="TreeGrafter"/>
</dbReference>
<feature type="compositionally biased region" description="Basic and acidic residues" evidence="3">
    <location>
        <begin position="815"/>
        <end position="827"/>
    </location>
</feature>
<protein>
    <submittedName>
        <fullName evidence="4">Leucine-rich protein</fullName>
    </submittedName>
</protein>
<dbReference type="InterPro" id="IPR001611">
    <property type="entry name" value="Leu-rich_rpt"/>
</dbReference>
<evidence type="ECO:0000313" key="5">
    <source>
        <dbReference type="Proteomes" id="UP000241769"/>
    </source>
</evidence>
<evidence type="ECO:0000313" key="4">
    <source>
        <dbReference type="EMBL" id="PRP89248.1"/>
    </source>
</evidence>
<dbReference type="InterPro" id="IPR032675">
    <property type="entry name" value="LRR_dom_sf"/>
</dbReference>
<feature type="compositionally biased region" description="Polar residues" evidence="3">
    <location>
        <begin position="653"/>
        <end position="668"/>
    </location>
</feature>
<name>A0A2P6NZA2_9EUKA</name>
<feature type="region of interest" description="Disordered" evidence="3">
    <location>
        <begin position="419"/>
        <end position="580"/>
    </location>
</feature>
<proteinExistence type="predicted"/>
<feature type="compositionally biased region" description="Polar residues" evidence="3">
    <location>
        <begin position="507"/>
        <end position="553"/>
    </location>
</feature>
<feature type="compositionally biased region" description="Low complexity" evidence="3">
    <location>
        <begin position="922"/>
        <end position="940"/>
    </location>
</feature>
<feature type="compositionally biased region" description="Polar residues" evidence="3">
    <location>
        <begin position="478"/>
        <end position="495"/>
    </location>
</feature>
<feature type="region of interest" description="Disordered" evidence="3">
    <location>
        <begin position="1074"/>
        <end position="1158"/>
    </location>
</feature>
<reference evidence="4 5" key="1">
    <citation type="journal article" date="2018" name="Genome Biol. Evol.">
        <title>Multiple Roots of Fruiting Body Formation in Amoebozoa.</title>
        <authorList>
            <person name="Hillmann F."/>
            <person name="Forbes G."/>
            <person name="Novohradska S."/>
            <person name="Ferling I."/>
            <person name="Riege K."/>
            <person name="Groth M."/>
            <person name="Westermann M."/>
            <person name="Marz M."/>
            <person name="Spaller T."/>
            <person name="Winckler T."/>
            <person name="Schaap P."/>
            <person name="Glockner G."/>
        </authorList>
    </citation>
    <scope>NUCLEOTIDE SEQUENCE [LARGE SCALE GENOMIC DNA]</scope>
    <source>
        <strain evidence="4 5">Jena</strain>
    </source>
</reference>
<dbReference type="SMART" id="SM00369">
    <property type="entry name" value="LRR_TYP"/>
    <property type="match status" value="5"/>
</dbReference>
<evidence type="ECO:0000256" key="3">
    <source>
        <dbReference type="SAM" id="MobiDB-lite"/>
    </source>
</evidence>
<feature type="compositionally biased region" description="Basic and acidic residues" evidence="3">
    <location>
        <begin position="468"/>
        <end position="477"/>
    </location>
</feature>
<feature type="compositionally biased region" description="Polar residues" evidence="3">
    <location>
        <begin position="1078"/>
        <end position="1088"/>
    </location>
</feature>
<keyword evidence="1" id="KW-0433">Leucine-rich repeat</keyword>
<dbReference type="PROSITE" id="PS51450">
    <property type="entry name" value="LRR"/>
    <property type="match status" value="3"/>
</dbReference>
<feature type="region of interest" description="Disordered" evidence="3">
    <location>
        <begin position="711"/>
        <end position="744"/>
    </location>
</feature>
<feature type="region of interest" description="Disordered" evidence="3">
    <location>
        <begin position="609"/>
        <end position="698"/>
    </location>
</feature>
<dbReference type="SUPFAM" id="SSF52058">
    <property type="entry name" value="L domain-like"/>
    <property type="match status" value="1"/>
</dbReference>
<sequence length="1495" mass="170824">MRYTWINLRLKNLDEKVGIFQRSADATLSSSLTIEMEQRADDVMRATLGIEKEEKKVHRTWDQSQGDLEDIPARPEDETESNSYQIVRLSHNDIRIVKNIEWMTHIRELHLDHNRIHSIFVGGQLPQLTLLDLSNNDLRKYHSVKTLIKLCPQLKTLSLDINRLSTLEEFDHLASLTKLSARSNIIATDSSRFTIESETLRIIDLTENRISSLSPFRNCTALESLSLASNEVSSIHGSIGTHLGRHLIILNLTDNKIDSLRNIEQFKCLRVLLLAKNEIEHIAEQLSSLSDLQTLDLRSNPLTYNLYPDQPEEFSMATKYTDLNAYDEAHFYLKKKNRIPHKKRATYRDVIASKLESSLLILDQIQINSEERRGVSQQSAGEDEVEETSEEERGYDDDLQLSDDPVDFVERSMRYKELTDEDGDISSLELSDAEAGGRTPRGHVTGFRENNYAPQSRSIQSPRVFQEISHRSPREVQEFSQKSPRNPTQEMTQRGSPRKVEEKSPRSSRMGQEISQKSPRTIQENTQNTSPRRVQENSQKSPRIFQGNSQKTEMSPPIIRSPPKREEPKENPQKTRLNFTDEQLLDDKNFQVEEVKFNTMEEELAWLKSEIEGEEETSYPPATTSTQPVHLQRAEEPVEEKEDDHWNREEQGNNETLTRSGKQKSVSFSAREFQEHIIQDPSSLEVSSDSEEEASVPVRNSTPRIIAEISSSEDEEPVITRRNGGTPRYIPQKVREEPTNGNFSEDEEEMIPAIRFHLQQSNEQGEPLGQVVDGDDSGNMGLFQFAAHLTDAAETSRRTDRTLDRSANHSNVTDEFSRKEHTRDIHSETQTIVDQLYPRKITSTPAPVKTSSYPSLPTQETPIYNAVDDRRRSQRNFSESGRRISLPRADLQTNEMFSPSYVDDSKVHPLNSTNIAYDRSSTTSYYSTPAQPPSSQTNSSKRVSLPAPFVTPAPPSTSSRKNQRTSSVKLPPVFDGDFDTNGQSASQTMPRTRYEETPYRYSAPVRTLYRSEENSTKRQTVDRAVDTSDDVSWVDPMMRTSHEDRASHPGAQRQSLQSDRSFRVPHVPLEISLDQDFSDSQEGSSIPNSYPSTTSQGPTSSQKFQSSTRSTKRAPTVVDEEIDARDTTAHRSFTRSTQTELKAPSTNQSTTRSAGVNALPPKKFVEPKRTEVVVDETEEEFDSDLGYGRNLYENDPASDSEYDSQTSEFTWVSNRLGSRLYSSLISDQRAKHFENHHSSTTRQKSERGKKDSVIHVPEDEFMLRTILCRWARVPPAPLLRGQAEVTIQKELNRESPEYEAIQKLMRKEDPRLNIIRVTKVYNHSSYDTLMHQMDGSNSEDVKIMYHFCYHGNPTLQSKTLDRVAEEGFQYYETIRRHPKTSTTTRPELNHDLGHLLVGSSLVATKAFSRVFWPPSSLSNVQSRTKDVLLVVCKQNRSILWSQVEKTKSLKGFDCIEFPVNGNYGRGEKKRPTKAELLYVFLNHQRLVPAYRVQYQ</sequence>
<dbReference type="STRING" id="1890364.A0A2P6NZA2"/>
<evidence type="ECO:0000256" key="2">
    <source>
        <dbReference type="ARBA" id="ARBA00022737"/>
    </source>
</evidence>
<dbReference type="Gene3D" id="3.80.10.10">
    <property type="entry name" value="Ribonuclease Inhibitor"/>
    <property type="match status" value="2"/>
</dbReference>
<comment type="caution">
    <text evidence="4">The sequence shown here is derived from an EMBL/GenBank/DDBJ whole genome shotgun (WGS) entry which is preliminary data.</text>
</comment>
<keyword evidence="5" id="KW-1185">Reference proteome</keyword>
<dbReference type="PANTHER" id="PTHR47566:SF1">
    <property type="entry name" value="PROTEIN NUD1"/>
    <property type="match status" value="1"/>
</dbReference>
<feature type="region of interest" description="Disordered" evidence="3">
    <location>
        <begin position="922"/>
        <end position="995"/>
    </location>
</feature>
<feature type="compositionally biased region" description="Basic and acidic residues" evidence="3">
    <location>
        <begin position="794"/>
        <end position="807"/>
    </location>
</feature>
<organism evidence="4 5">
    <name type="scientific">Planoprotostelium fungivorum</name>
    <dbReference type="NCBI Taxonomy" id="1890364"/>
    <lineage>
        <taxon>Eukaryota</taxon>
        <taxon>Amoebozoa</taxon>
        <taxon>Evosea</taxon>
        <taxon>Variosea</taxon>
        <taxon>Cavosteliida</taxon>
        <taxon>Cavosteliaceae</taxon>
        <taxon>Planoprotostelium</taxon>
    </lineage>
</organism>
<feature type="region of interest" description="Disordered" evidence="3">
    <location>
        <begin position="56"/>
        <end position="82"/>
    </location>
</feature>
<accession>A0A2P6NZA2</accession>
<feature type="compositionally biased region" description="Polar residues" evidence="3">
    <location>
        <begin position="1130"/>
        <end position="1154"/>
    </location>
</feature>
<dbReference type="Proteomes" id="UP000241769">
    <property type="component" value="Unassembled WGS sequence"/>
</dbReference>
<dbReference type="OrthoDB" id="7451790at2759"/>
<dbReference type="InParanoid" id="A0A2P6NZA2"/>
<feature type="compositionally biased region" description="Polar residues" evidence="3">
    <location>
        <begin position="956"/>
        <end position="968"/>
    </location>
</feature>
<evidence type="ECO:0000256" key="1">
    <source>
        <dbReference type="ARBA" id="ARBA00022614"/>
    </source>
</evidence>
<dbReference type="GO" id="GO:0031028">
    <property type="term" value="P:septation initiation signaling"/>
    <property type="evidence" value="ECO:0007669"/>
    <property type="project" value="TreeGrafter"/>
</dbReference>
<feature type="region of interest" description="Disordered" evidence="3">
    <location>
        <begin position="793"/>
        <end position="830"/>
    </location>
</feature>
<feature type="region of interest" description="Disordered" evidence="3">
    <location>
        <begin position="1010"/>
        <end position="1061"/>
    </location>
</feature>
<dbReference type="InterPro" id="IPR052574">
    <property type="entry name" value="CDIRP"/>
</dbReference>
<feature type="compositionally biased region" description="Polar residues" evidence="3">
    <location>
        <begin position="980"/>
        <end position="990"/>
    </location>
</feature>
<dbReference type="InterPro" id="IPR003591">
    <property type="entry name" value="Leu-rich_rpt_typical-subtyp"/>
</dbReference>
<dbReference type="GO" id="GO:1902412">
    <property type="term" value="P:regulation of mitotic cytokinesis"/>
    <property type="evidence" value="ECO:0007669"/>
    <property type="project" value="TreeGrafter"/>
</dbReference>
<feature type="compositionally biased region" description="Acidic residues" evidence="3">
    <location>
        <begin position="381"/>
        <end position="407"/>
    </location>
</feature>
<dbReference type="EMBL" id="MDYQ01000004">
    <property type="protein sequence ID" value="PRP89248.1"/>
    <property type="molecule type" value="Genomic_DNA"/>
</dbReference>
<feature type="compositionally biased region" description="Basic and acidic residues" evidence="3">
    <location>
        <begin position="563"/>
        <end position="573"/>
    </location>
</feature>
<feature type="region of interest" description="Disordered" evidence="3">
    <location>
        <begin position="843"/>
        <end position="891"/>
    </location>
</feature>
<feature type="compositionally biased region" description="Basic and acidic residues" evidence="3">
    <location>
        <begin position="1010"/>
        <end position="1026"/>
    </location>
</feature>
<feature type="compositionally biased region" description="Low complexity" evidence="3">
    <location>
        <begin position="1089"/>
        <end position="1102"/>
    </location>
</feature>
<feature type="region of interest" description="Disordered" evidence="3">
    <location>
        <begin position="1232"/>
        <end position="1251"/>
    </location>
</feature>
<dbReference type="PANTHER" id="PTHR47566">
    <property type="match status" value="1"/>
</dbReference>
<feature type="compositionally biased region" description="Polar residues" evidence="3">
    <location>
        <begin position="843"/>
        <end position="862"/>
    </location>
</feature>
<feature type="compositionally biased region" description="Polar residues" evidence="3">
    <location>
        <begin position="620"/>
        <end position="629"/>
    </location>
</feature>
<keyword evidence="2" id="KW-0677">Repeat</keyword>
<feature type="compositionally biased region" description="Polar residues" evidence="3">
    <location>
        <begin position="452"/>
        <end position="463"/>
    </location>
</feature>
<feature type="region of interest" description="Disordered" evidence="3">
    <location>
        <begin position="371"/>
        <end position="407"/>
    </location>
</feature>
<gene>
    <name evidence="4" type="ORF">PROFUN_02122</name>
</gene>